<keyword evidence="9" id="KW-1185">Reference proteome</keyword>
<accession>A0A0E0B9L8</accession>
<dbReference type="GO" id="GO:0051017">
    <property type="term" value="P:actin filament bundle assembly"/>
    <property type="evidence" value="ECO:0007669"/>
    <property type="project" value="TreeGrafter"/>
</dbReference>
<evidence type="ECO:0000259" key="6">
    <source>
        <dbReference type="Pfam" id="PF00150"/>
    </source>
</evidence>
<reference evidence="8" key="2">
    <citation type="submission" date="2018-05" db="EMBL/GenBank/DDBJ databases">
        <title>OgluRS3 (Oryza glumaepatula Reference Sequence Version 3).</title>
        <authorList>
            <person name="Zhang J."/>
            <person name="Kudrna D."/>
            <person name="Lee S."/>
            <person name="Talag J."/>
            <person name="Welchert J."/>
            <person name="Wing R.A."/>
        </authorList>
    </citation>
    <scope>NUCLEOTIDE SEQUENCE [LARGE SCALE GENOMIC DNA]</scope>
</reference>
<dbReference type="PANTHER" id="PTHR10551">
    <property type="entry name" value="FASCIN"/>
    <property type="match status" value="1"/>
</dbReference>
<evidence type="ECO:0000256" key="3">
    <source>
        <dbReference type="ARBA" id="ARBA00023295"/>
    </source>
</evidence>
<evidence type="ECO:0000313" key="8">
    <source>
        <dbReference type="EnsemblPlants" id="OGLUM10G07440.1"/>
    </source>
</evidence>
<dbReference type="InterPro" id="IPR010431">
    <property type="entry name" value="Fascin"/>
</dbReference>
<dbReference type="eggNOG" id="ENOG502QPYU">
    <property type="taxonomic scope" value="Eukaryota"/>
</dbReference>
<dbReference type="Gramene" id="OGLUM10G07440.1">
    <property type="protein sequence ID" value="OGLUM10G07440.1"/>
    <property type="gene ID" value="OGLUM10G07440"/>
</dbReference>
<organism evidence="8">
    <name type="scientific">Oryza glumipatula</name>
    <dbReference type="NCBI Taxonomy" id="40148"/>
    <lineage>
        <taxon>Eukaryota</taxon>
        <taxon>Viridiplantae</taxon>
        <taxon>Streptophyta</taxon>
        <taxon>Embryophyta</taxon>
        <taxon>Tracheophyta</taxon>
        <taxon>Spermatophyta</taxon>
        <taxon>Magnoliopsida</taxon>
        <taxon>Liliopsida</taxon>
        <taxon>Poales</taxon>
        <taxon>Poaceae</taxon>
        <taxon>BOP clade</taxon>
        <taxon>Oryzoideae</taxon>
        <taxon>Oryzeae</taxon>
        <taxon>Oryzinae</taxon>
        <taxon>Oryza</taxon>
    </lineage>
</organism>
<dbReference type="PROSITE" id="PS00659">
    <property type="entry name" value="GLYCOSYL_HYDROL_F5"/>
    <property type="match status" value="1"/>
</dbReference>
<dbReference type="GO" id="GO:0007163">
    <property type="term" value="P:establishment or maintenance of cell polarity"/>
    <property type="evidence" value="ECO:0007669"/>
    <property type="project" value="TreeGrafter"/>
</dbReference>
<keyword evidence="3 4" id="KW-0326">Glycosidase</keyword>
<dbReference type="GO" id="GO:0051015">
    <property type="term" value="F:actin filament binding"/>
    <property type="evidence" value="ECO:0007669"/>
    <property type="project" value="InterPro"/>
</dbReference>
<name>A0A0E0B9L8_9ORYZ</name>
<dbReference type="SUPFAM" id="SSF51445">
    <property type="entry name" value="(Trans)glycosidases"/>
    <property type="match status" value="1"/>
</dbReference>
<dbReference type="Pfam" id="PF25490">
    <property type="entry name" value="DUF7910"/>
    <property type="match status" value="1"/>
</dbReference>
<dbReference type="GO" id="GO:0005737">
    <property type="term" value="C:cytoplasm"/>
    <property type="evidence" value="ECO:0007669"/>
    <property type="project" value="TreeGrafter"/>
</dbReference>
<dbReference type="Pfam" id="PF00150">
    <property type="entry name" value="Cellulase"/>
    <property type="match status" value="1"/>
</dbReference>
<feature type="domain" description="Glycoside hydrolase family 5" evidence="6">
    <location>
        <begin position="222"/>
        <end position="498"/>
    </location>
</feature>
<evidence type="ECO:0000256" key="1">
    <source>
        <dbReference type="ARBA" id="ARBA00005641"/>
    </source>
</evidence>
<dbReference type="STRING" id="40148.A0A0E0B9L8"/>
<protein>
    <submittedName>
        <fullName evidence="8">Uncharacterized protein</fullName>
    </submittedName>
</protein>
<evidence type="ECO:0000313" key="9">
    <source>
        <dbReference type="Proteomes" id="UP000026961"/>
    </source>
</evidence>
<reference evidence="8" key="1">
    <citation type="submission" date="2015-04" db="UniProtKB">
        <authorList>
            <consortium name="EnsemblPlants"/>
        </authorList>
    </citation>
    <scope>IDENTIFICATION</scope>
</reference>
<dbReference type="GO" id="GO:0000272">
    <property type="term" value="P:polysaccharide catabolic process"/>
    <property type="evidence" value="ECO:0007669"/>
    <property type="project" value="InterPro"/>
</dbReference>
<dbReference type="AlphaFoldDB" id="A0A0E0B9L8"/>
<comment type="similarity">
    <text evidence="1 4">Belongs to the glycosyl hydrolase 5 (cellulase A) family.</text>
</comment>
<dbReference type="InterPro" id="IPR017853">
    <property type="entry name" value="GH"/>
</dbReference>
<dbReference type="SUPFAM" id="SSF50405">
    <property type="entry name" value="Actin-crosslinking proteins"/>
    <property type="match status" value="1"/>
</dbReference>
<dbReference type="InterPro" id="IPR018087">
    <property type="entry name" value="Glyco_hydro_5_CS"/>
</dbReference>
<dbReference type="Proteomes" id="UP000026961">
    <property type="component" value="Chromosome 10"/>
</dbReference>
<dbReference type="CDD" id="cd00257">
    <property type="entry name" value="beta-trefoil_FSCN-like"/>
    <property type="match status" value="1"/>
</dbReference>
<dbReference type="InterPro" id="IPR001547">
    <property type="entry name" value="Glyco_hydro_5"/>
</dbReference>
<evidence type="ECO:0000259" key="7">
    <source>
        <dbReference type="Pfam" id="PF25490"/>
    </source>
</evidence>
<feature type="compositionally biased region" description="Basic and acidic residues" evidence="5">
    <location>
        <begin position="82"/>
        <end position="92"/>
    </location>
</feature>
<dbReference type="GO" id="GO:0016477">
    <property type="term" value="P:cell migration"/>
    <property type="evidence" value="ECO:0007669"/>
    <property type="project" value="TreeGrafter"/>
</dbReference>
<evidence type="ECO:0000256" key="2">
    <source>
        <dbReference type="ARBA" id="ARBA00022801"/>
    </source>
</evidence>
<dbReference type="GO" id="GO:0015629">
    <property type="term" value="C:actin cytoskeleton"/>
    <property type="evidence" value="ECO:0007669"/>
    <property type="project" value="TreeGrafter"/>
</dbReference>
<sequence length="545" mass="60929">MCMYLQSYRSRPVGVHGDGSGAGAAPPLAVPHAGALRLPTAPSLDSEKDGTRITVQSVTNKMYLSAAGGGGSKVVANGSKQRNSETFRDRNHQSISQISDAYGLIQLWKIESPVPMFKIRVDHDQFVSLNDDEELVAVATSPNQTGNFQIISNDVDKSQIQIKAPNGKLLQVQLDGSVKANGEPGGSWSNSDPAVFIIYINESKRMDGDFQLCSFYGANQTVKMLQDHWNSFITEDDFRFISSNGLNAVRIPVAWWITRDSGPPSCHPPNYPGYQAVLDRAFAWADKYNLHVIVDLHAAPGSQNGFAHRGSRDGTVAWGDATSIAMTVQVIEALADRYASWKDLLAIELLNEPLAPKVTLDTLKKYYTAGYTAVKEKVQRSDVYVIMSNRLNTQDPTELVEFTSTFDNCVIDVHYYNLYNLNFPSVKENIDFVKTNRSSQLNSLMRANGARVFVGEWTTEWGVQGANEEDRTSFADVQMDVYGQASFGWAFWSYKNNNTNWSMKDMIEKGKIYTQMVPKNLNMIENMRKIFRVTNESKYQKKKIH</sequence>
<dbReference type="EnsemblPlants" id="OGLUM10G07440.1">
    <property type="protein sequence ID" value="OGLUM10G07440.1"/>
    <property type="gene ID" value="OGLUM10G07440"/>
</dbReference>
<dbReference type="PANTHER" id="PTHR10551:SF29">
    <property type="entry name" value="MANNAN ENDO-1,4-BETA-MANNOSIDASE"/>
    <property type="match status" value="1"/>
</dbReference>
<dbReference type="GO" id="GO:0004553">
    <property type="term" value="F:hydrolase activity, hydrolyzing O-glycosyl compounds"/>
    <property type="evidence" value="ECO:0007669"/>
    <property type="project" value="InterPro"/>
</dbReference>
<dbReference type="InterPro" id="IPR057232">
    <property type="entry name" value="DUF7910"/>
</dbReference>
<dbReference type="Gene3D" id="3.20.20.80">
    <property type="entry name" value="Glycosidases"/>
    <property type="match status" value="1"/>
</dbReference>
<evidence type="ECO:0000256" key="4">
    <source>
        <dbReference type="RuleBase" id="RU361153"/>
    </source>
</evidence>
<keyword evidence="2 4" id="KW-0378">Hydrolase</keyword>
<feature type="region of interest" description="Disordered" evidence="5">
    <location>
        <begin position="73"/>
        <end position="92"/>
    </location>
</feature>
<evidence type="ECO:0000256" key="5">
    <source>
        <dbReference type="SAM" id="MobiDB-lite"/>
    </source>
</evidence>
<proteinExistence type="inferred from homology"/>
<dbReference type="InterPro" id="IPR008999">
    <property type="entry name" value="Actin-crosslinking"/>
</dbReference>
<feature type="domain" description="DUF7910" evidence="7">
    <location>
        <begin position="99"/>
        <end position="199"/>
    </location>
</feature>